<dbReference type="InterPro" id="IPR000818">
    <property type="entry name" value="TEA/ATTS_dom"/>
</dbReference>
<dbReference type="InterPro" id="IPR038096">
    <property type="entry name" value="TEA/ATTS_sf"/>
</dbReference>
<feature type="compositionally biased region" description="Polar residues" evidence="3">
    <location>
        <begin position="427"/>
        <end position="440"/>
    </location>
</feature>
<feature type="domain" description="TEA" evidence="4">
    <location>
        <begin position="29"/>
        <end position="103"/>
    </location>
</feature>
<evidence type="ECO:0000313" key="6">
    <source>
        <dbReference type="Proteomes" id="UP001063166"/>
    </source>
</evidence>
<name>A0A9P3UIW5_LYOSH</name>
<dbReference type="GO" id="GO:0003700">
    <property type="term" value="F:DNA-binding transcription factor activity"/>
    <property type="evidence" value="ECO:0007669"/>
    <property type="project" value="InterPro"/>
</dbReference>
<reference evidence="5" key="1">
    <citation type="submission" date="2022-07" db="EMBL/GenBank/DDBJ databases">
        <title>The genome of Lyophyllum shimeji provides insight into the initial evolution of ectomycorrhizal fungal genome.</title>
        <authorList>
            <person name="Kobayashi Y."/>
            <person name="Shibata T."/>
            <person name="Hirakawa H."/>
            <person name="Shigenobu S."/>
            <person name="Nishiyama T."/>
            <person name="Yamada A."/>
            <person name="Hasebe M."/>
            <person name="Kawaguchi M."/>
        </authorList>
    </citation>
    <scope>NUCLEOTIDE SEQUENCE</scope>
    <source>
        <strain evidence="5">AT787</strain>
    </source>
</reference>
<sequence>MSSSSKSRKPDSCTSTLTPQRKHRKLLKDGSGAEVWPESVEAIFVKGLHEYWESPWATYCQSRGRSRWRNQFLVDYLQKAGVNRTKKQVASHIQVLRNMWKGEHEYYLVAGGEESGLLETPVKLEDRSLITLDFDDADGASSSSASPDYSPPDFQSDFPPSPSGAFNGSHTIGVHSTVSKEFPHISPYPQETIFTTSIPSSLSMYPVDVGAHQSREQLPVQNAHYALGAYSSSCSQTYGPTSKEAGANGVPDVNVYPTNSQPPNRTTAVCLLADGMTPFSINLDALMPSQESARTTLTLKVRLGITPVDDIRSSSTLHGFFGTVSLSKLWVTSGKCMTRVYTNSHCVSEEVGALEVSNVERGIVNTILPESSLSRCRWLDASIPTTLTQEIIVDGRSLIHIIYELDRSSGSVMPSAQLLGYQNRNAPSNTSSPYVQNSTRYPALPTEPVSSSRHTTQTSLSCFCAFYIR</sequence>
<evidence type="ECO:0000256" key="1">
    <source>
        <dbReference type="ARBA" id="ARBA00008421"/>
    </source>
</evidence>
<dbReference type="Gene3D" id="6.10.20.40">
    <property type="entry name" value="TEA/ATTS domain"/>
    <property type="match status" value="1"/>
</dbReference>
<dbReference type="Proteomes" id="UP001063166">
    <property type="component" value="Unassembled WGS sequence"/>
</dbReference>
<dbReference type="SMART" id="SM00426">
    <property type="entry name" value="TEA"/>
    <property type="match status" value="1"/>
</dbReference>
<protein>
    <submittedName>
        <fullName evidence="5">TEA/ATTS domain family protein</fullName>
    </submittedName>
</protein>
<dbReference type="PROSITE" id="PS51088">
    <property type="entry name" value="TEA_2"/>
    <property type="match status" value="1"/>
</dbReference>
<comment type="caution">
    <text evidence="5">The sequence shown here is derived from an EMBL/GenBank/DDBJ whole genome shotgun (WGS) entry which is preliminary data.</text>
</comment>
<gene>
    <name evidence="5" type="ORF">LshimejAT787_0205530</name>
</gene>
<accession>A0A9P3UIW5</accession>
<dbReference type="EMBL" id="BRPK01000002">
    <property type="protein sequence ID" value="GLB34988.1"/>
    <property type="molecule type" value="Genomic_DNA"/>
</dbReference>
<keyword evidence="6" id="KW-1185">Reference proteome</keyword>
<evidence type="ECO:0000313" key="5">
    <source>
        <dbReference type="EMBL" id="GLB34988.1"/>
    </source>
</evidence>
<dbReference type="OrthoDB" id="10006572at2759"/>
<feature type="region of interest" description="Disordered" evidence="3">
    <location>
        <begin position="138"/>
        <end position="170"/>
    </location>
</feature>
<feature type="region of interest" description="Disordered" evidence="3">
    <location>
        <begin position="240"/>
        <end position="261"/>
    </location>
</feature>
<comment type="similarity">
    <text evidence="1">Belongs to the TEC1 family.</text>
</comment>
<evidence type="ECO:0000256" key="3">
    <source>
        <dbReference type="SAM" id="MobiDB-lite"/>
    </source>
</evidence>
<evidence type="ECO:0000259" key="4">
    <source>
        <dbReference type="PROSITE" id="PS51088"/>
    </source>
</evidence>
<evidence type="ECO:0000256" key="2">
    <source>
        <dbReference type="PROSITE-ProRule" id="PRU00505"/>
    </source>
</evidence>
<organism evidence="5 6">
    <name type="scientific">Lyophyllum shimeji</name>
    <name type="common">Hon-shimeji</name>
    <name type="synonym">Tricholoma shimeji</name>
    <dbReference type="NCBI Taxonomy" id="47721"/>
    <lineage>
        <taxon>Eukaryota</taxon>
        <taxon>Fungi</taxon>
        <taxon>Dikarya</taxon>
        <taxon>Basidiomycota</taxon>
        <taxon>Agaricomycotina</taxon>
        <taxon>Agaricomycetes</taxon>
        <taxon>Agaricomycetidae</taxon>
        <taxon>Agaricales</taxon>
        <taxon>Tricholomatineae</taxon>
        <taxon>Lyophyllaceae</taxon>
        <taxon>Lyophyllum</taxon>
    </lineage>
</organism>
<feature type="DNA-binding region" description="TEA" evidence="2">
    <location>
        <begin position="29"/>
        <end position="103"/>
    </location>
</feature>
<dbReference type="Pfam" id="PF01285">
    <property type="entry name" value="TEA"/>
    <property type="match status" value="1"/>
</dbReference>
<dbReference type="AlphaFoldDB" id="A0A9P3UIW5"/>
<feature type="region of interest" description="Disordered" evidence="3">
    <location>
        <begin position="427"/>
        <end position="453"/>
    </location>
</feature>
<feature type="compositionally biased region" description="Low complexity" evidence="3">
    <location>
        <begin position="139"/>
        <end position="158"/>
    </location>
</feature>
<proteinExistence type="inferred from homology"/>
<feature type="region of interest" description="Disordered" evidence="3">
    <location>
        <begin position="1"/>
        <end position="30"/>
    </location>
</feature>